<dbReference type="EMBL" id="BMXE01000009">
    <property type="protein sequence ID" value="GHB46149.1"/>
    <property type="molecule type" value="Genomic_DNA"/>
</dbReference>
<protein>
    <submittedName>
        <fullName evidence="1">Uncharacterized protein</fullName>
    </submittedName>
</protein>
<gene>
    <name evidence="1" type="ORF">GCM10007094_39320</name>
</gene>
<reference evidence="2" key="1">
    <citation type="journal article" date="2019" name="Int. J. Syst. Evol. Microbiol.">
        <title>The Global Catalogue of Microorganisms (GCM) 10K type strain sequencing project: providing services to taxonomists for standard genome sequencing and annotation.</title>
        <authorList>
            <consortium name="The Broad Institute Genomics Platform"/>
            <consortium name="The Broad Institute Genome Sequencing Center for Infectious Disease"/>
            <person name="Wu L."/>
            <person name="Ma J."/>
        </authorList>
    </citation>
    <scope>NUCLEOTIDE SEQUENCE [LARGE SCALE GENOMIC DNA]</scope>
    <source>
        <strain evidence="2">KCTC 12861</strain>
    </source>
</reference>
<evidence type="ECO:0000313" key="1">
    <source>
        <dbReference type="EMBL" id="GHB46149.1"/>
    </source>
</evidence>
<sequence length="75" mass="8329">MPAFAGHRQAFYFSEAVALLRTKTALPEADYALRFEDMPGPQAAAKWFVPIQPSLRASSRIAYSYRCAVTYVTGP</sequence>
<dbReference type="Proteomes" id="UP000637980">
    <property type="component" value="Unassembled WGS sequence"/>
</dbReference>
<organism evidence="1 2">
    <name type="scientific">Pseudovibrio japonicus</name>
    <dbReference type="NCBI Taxonomy" id="366534"/>
    <lineage>
        <taxon>Bacteria</taxon>
        <taxon>Pseudomonadati</taxon>
        <taxon>Pseudomonadota</taxon>
        <taxon>Alphaproteobacteria</taxon>
        <taxon>Hyphomicrobiales</taxon>
        <taxon>Stappiaceae</taxon>
        <taxon>Pseudovibrio</taxon>
    </lineage>
</organism>
<evidence type="ECO:0000313" key="2">
    <source>
        <dbReference type="Proteomes" id="UP000637980"/>
    </source>
</evidence>
<keyword evidence="2" id="KW-1185">Reference proteome</keyword>
<proteinExistence type="predicted"/>
<accession>A0ABQ3EQJ4</accession>
<comment type="caution">
    <text evidence="1">The sequence shown here is derived from an EMBL/GenBank/DDBJ whole genome shotgun (WGS) entry which is preliminary data.</text>
</comment>
<name>A0ABQ3EQJ4_9HYPH</name>